<keyword evidence="4" id="KW-1185">Reference proteome</keyword>
<evidence type="ECO:0000313" key="4">
    <source>
        <dbReference type="Proteomes" id="UP000199203"/>
    </source>
</evidence>
<sequence length="251" mass="26787">MSRLKDKVAIVTGGAQGIGEATVRAFIAEGASVVLTDLNEKKGVELVKELGQNAFFIKHDVSNTEDWERVISQTEAQFGYVNVLVNNAGIFGPVAKVVDLDKKDYLNAININQNSVFYGMKYTVPSMLNAGKGSIVNLSSMAGIAAVNGFPSVAYVSAKFAVRGMSKAVAVEYADNNIRVNSVHPGFIKTPMSAAAFTEDDVMKELASKYVPLKRWSEASEVASLNVFLASDESAYITGTELIIDGGVTAS</sequence>
<dbReference type="InterPro" id="IPR020904">
    <property type="entry name" value="Sc_DH/Rdtase_CS"/>
</dbReference>
<gene>
    <name evidence="3" type="ORF">SAMN05421825_2929</name>
</gene>
<name>A0A1G7SDW5_9FLAO</name>
<dbReference type="PRINTS" id="PR00081">
    <property type="entry name" value="GDHRDH"/>
</dbReference>
<dbReference type="PRINTS" id="PR00080">
    <property type="entry name" value="SDRFAMILY"/>
</dbReference>
<dbReference type="STRING" id="454006.SAMN05421825_2929"/>
<evidence type="ECO:0000256" key="2">
    <source>
        <dbReference type="ARBA" id="ARBA00023002"/>
    </source>
</evidence>
<proteinExistence type="inferred from homology"/>
<accession>A0A1G7SDW5</accession>
<dbReference type="Pfam" id="PF13561">
    <property type="entry name" value="adh_short_C2"/>
    <property type="match status" value="1"/>
</dbReference>
<dbReference type="SUPFAM" id="SSF51735">
    <property type="entry name" value="NAD(P)-binding Rossmann-fold domains"/>
    <property type="match status" value="1"/>
</dbReference>
<dbReference type="FunFam" id="3.40.50.720:FF:000084">
    <property type="entry name" value="Short-chain dehydrogenase reductase"/>
    <property type="match status" value="1"/>
</dbReference>
<dbReference type="Proteomes" id="UP000199203">
    <property type="component" value="Unassembled WGS sequence"/>
</dbReference>
<dbReference type="PANTHER" id="PTHR24321">
    <property type="entry name" value="DEHYDROGENASES, SHORT CHAIN"/>
    <property type="match status" value="1"/>
</dbReference>
<dbReference type="GO" id="GO:0016491">
    <property type="term" value="F:oxidoreductase activity"/>
    <property type="evidence" value="ECO:0007669"/>
    <property type="project" value="UniProtKB-KW"/>
</dbReference>
<keyword evidence="2" id="KW-0560">Oxidoreductase</keyword>
<dbReference type="OrthoDB" id="597477at2"/>
<evidence type="ECO:0000313" key="3">
    <source>
        <dbReference type="EMBL" id="SDG20400.1"/>
    </source>
</evidence>
<comment type="similarity">
    <text evidence="1">Belongs to the short-chain dehydrogenases/reductases (SDR) family.</text>
</comment>
<dbReference type="PANTHER" id="PTHR24321:SF8">
    <property type="entry name" value="ESTRADIOL 17-BETA-DEHYDROGENASE 8-RELATED"/>
    <property type="match status" value="1"/>
</dbReference>
<dbReference type="PROSITE" id="PS00061">
    <property type="entry name" value="ADH_SHORT"/>
    <property type="match status" value="1"/>
</dbReference>
<organism evidence="3 4">
    <name type="scientific">Epilithonimonas hungarica</name>
    <dbReference type="NCBI Taxonomy" id="454006"/>
    <lineage>
        <taxon>Bacteria</taxon>
        <taxon>Pseudomonadati</taxon>
        <taxon>Bacteroidota</taxon>
        <taxon>Flavobacteriia</taxon>
        <taxon>Flavobacteriales</taxon>
        <taxon>Weeksellaceae</taxon>
        <taxon>Chryseobacterium group</taxon>
        <taxon>Epilithonimonas</taxon>
    </lineage>
</organism>
<dbReference type="RefSeq" id="WP_089874141.1">
    <property type="nucleotide sequence ID" value="NZ_FNBH01000003.1"/>
</dbReference>
<dbReference type="Gene3D" id="3.40.50.720">
    <property type="entry name" value="NAD(P)-binding Rossmann-like Domain"/>
    <property type="match status" value="1"/>
</dbReference>
<dbReference type="NCBIfam" id="NF005559">
    <property type="entry name" value="PRK07231.1"/>
    <property type="match status" value="1"/>
</dbReference>
<reference evidence="4" key="1">
    <citation type="submission" date="2016-10" db="EMBL/GenBank/DDBJ databases">
        <authorList>
            <person name="Varghese N."/>
            <person name="Submissions S."/>
        </authorList>
    </citation>
    <scope>NUCLEOTIDE SEQUENCE [LARGE SCALE GENOMIC DNA]</scope>
    <source>
        <strain evidence="4">DSM 19684</strain>
    </source>
</reference>
<dbReference type="AlphaFoldDB" id="A0A1G7SDW5"/>
<protein>
    <submittedName>
        <fullName evidence="3">3alpha(Or 20beta)-hydroxysteroid dehydrogenase</fullName>
    </submittedName>
</protein>
<dbReference type="InterPro" id="IPR036291">
    <property type="entry name" value="NAD(P)-bd_dom_sf"/>
</dbReference>
<evidence type="ECO:0000256" key="1">
    <source>
        <dbReference type="ARBA" id="ARBA00006484"/>
    </source>
</evidence>
<dbReference type="InterPro" id="IPR002347">
    <property type="entry name" value="SDR_fam"/>
</dbReference>
<dbReference type="EMBL" id="FNBH01000003">
    <property type="protein sequence ID" value="SDG20400.1"/>
    <property type="molecule type" value="Genomic_DNA"/>
</dbReference>